<reference evidence="2 3" key="1">
    <citation type="submission" date="2019-12" db="EMBL/GenBank/DDBJ databases">
        <title>The whole genome sequencing of a strain isolated from a Mars analog, Dalangtan Playa.</title>
        <authorList>
            <person name="Huang T."/>
        </authorList>
    </citation>
    <scope>NUCLEOTIDE SEQUENCE [LARGE SCALE GENOMIC DNA]</scope>
    <source>
        <strain evidence="2 3">DP4-553-S</strain>
    </source>
</reference>
<dbReference type="RefSeq" id="WP_209367007.1">
    <property type="nucleotide sequence ID" value="NZ_CP046956.1"/>
</dbReference>
<evidence type="ECO:0000313" key="3">
    <source>
        <dbReference type="Proteomes" id="UP000665043"/>
    </source>
</evidence>
<dbReference type="Proteomes" id="UP000665043">
    <property type="component" value="Chromosome"/>
</dbReference>
<gene>
    <name evidence="2" type="ORF">ERJ70_02710</name>
</gene>
<organism evidence="2 3">
    <name type="scientific">Sediminibacillus dalangtanensis</name>
    <dbReference type="NCBI Taxonomy" id="2729421"/>
    <lineage>
        <taxon>Bacteria</taxon>
        <taxon>Bacillati</taxon>
        <taxon>Bacillota</taxon>
        <taxon>Bacilli</taxon>
        <taxon>Bacillales</taxon>
        <taxon>Bacillaceae</taxon>
        <taxon>Sediminibacillus</taxon>
    </lineage>
</organism>
<dbReference type="PANTHER" id="PTHR39158:SF1">
    <property type="entry name" value="DNAJ HOMOLOG SUBFAMILY C MEMBER 28"/>
    <property type="match status" value="1"/>
</dbReference>
<name>A0ABX7VUP0_9BACI</name>
<accession>A0ABX7VUP0</accession>
<keyword evidence="3" id="KW-1185">Reference proteome</keyword>
<dbReference type="InterPro" id="IPR052573">
    <property type="entry name" value="DnaJ_C_subfamily_28"/>
</dbReference>
<dbReference type="InterPro" id="IPR018961">
    <property type="entry name" value="DnaJ_homolog_subfam-C_membr-28"/>
</dbReference>
<dbReference type="PANTHER" id="PTHR39158">
    <property type="entry name" value="OS08G0560600 PROTEIN"/>
    <property type="match status" value="1"/>
</dbReference>
<evidence type="ECO:0000259" key="1">
    <source>
        <dbReference type="Pfam" id="PF09350"/>
    </source>
</evidence>
<evidence type="ECO:0000313" key="2">
    <source>
        <dbReference type="EMBL" id="QTM98321.1"/>
    </source>
</evidence>
<dbReference type="Pfam" id="PF09350">
    <property type="entry name" value="DJC28_CD"/>
    <property type="match status" value="1"/>
</dbReference>
<sequence length="124" mass="14503">MDFASRMAEEKIQQAIRDGEFDNLPGKGKKQELEDLSAVPEDMRTSYLMMKNSGYLPEEIRLQKELVSLQEMLDLAKNPEQKEGYRKRLSEKEIQLRMLVEKKNLNKNSGFRKYSGKITKRFGI</sequence>
<feature type="domain" description="DnaJ homologue subfamily C member 28 conserved" evidence="1">
    <location>
        <begin position="7"/>
        <end position="74"/>
    </location>
</feature>
<dbReference type="EMBL" id="CP046956">
    <property type="protein sequence ID" value="QTM98321.1"/>
    <property type="molecule type" value="Genomic_DNA"/>
</dbReference>
<protein>
    <submittedName>
        <fullName evidence="2">DUF1992 domain-containing protein</fullName>
    </submittedName>
</protein>
<proteinExistence type="predicted"/>